<dbReference type="RefSeq" id="XP_020045700.1">
    <property type="nucleotide sequence ID" value="XM_020195151.1"/>
</dbReference>
<dbReference type="Gene3D" id="3.90.230.10">
    <property type="entry name" value="Creatinase/methionine aminopeptidase superfamily"/>
    <property type="match status" value="1"/>
</dbReference>
<dbReference type="SUPFAM" id="SSF55920">
    <property type="entry name" value="Creatinase/aminopeptidase"/>
    <property type="match status" value="1"/>
</dbReference>
<dbReference type="FunCoup" id="A0A1D2VD16">
    <property type="interactions" value="397"/>
</dbReference>
<reference evidence="8" key="1">
    <citation type="submission" date="2016-05" db="EMBL/GenBank/DDBJ databases">
        <title>Comparative genomics of biotechnologically important yeasts.</title>
        <authorList>
            <consortium name="DOE Joint Genome Institute"/>
            <person name="Riley R."/>
            <person name="Haridas S."/>
            <person name="Wolfe K.H."/>
            <person name="Lopes M.R."/>
            <person name="Hittinger C.T."/>
            <person name="Goker M."/>
            <person name="Salamov A."/>
            <person name="Wisecaver J."/>
            <person name="Long T.M."/>
            <person name="Aerts A.L."/>
            <person name="Barry K."/>
            <person name="Choi C."/>
            <person name="Clum A."/>
            <person name="Coughlan A.Y."/>
            <person name="Deshpande S."/>
            <person name="Douglass A.P."/>
            <person name="Hanson S.J."/>
            <person name="Klenk H.-P."/>
            <person name="Labutti K."/>
            <person name="Lapidus A."/>
            <person name="Lindquist E."/>
            <person name="Lipzen A."/>
            <person name="Meier-Kolthoff J.P."/>
            <person name="Ohm R.A."/>
            <person name="Otillar R.P."/>
            <person name="Pangilinan J."/>
            <person name="Peng Y."/>
            <person name="Rokas A."/>
            <person name="Rosa C.A."/>
            <person name="Scheuner C."/>
            <person name="Sibirny A.A."/>
            <person name="Slot J.C."/>
            <person name="Stielow J.B."/>
            <person name="Sun H."/>
            <person name="Kurtzman C.P."/>
            <person name="Blackwell M."/>
            <person name="Grigoriev I.V."/>
            <person name="Jeffries T.W."/>
        </authorList>
    </citation>
    <scope>NUCLEOTIDE SEQUENCE [LARGE SCALE GENOMIC DNA]</scope>
    <source>
        <strain evidence="8">DSM 1968</strain>
    </source>
</reference>
<keyword evidence="5" id="KW-0464">Manganese</keyword>
<organism evidence="7 8">
    <name type="scientific">Ascoidea rubescens DSM 1968</name>
    <dbReference type="NCBI Taxonomy" id="1344418"/>
    <lineage>
        <taxon>Eukaryota</taxon>
        <taxon>Fungi</taxon>
        <taxon>Dikarya</taxon>
        <taxon>Ascomycota</taxon>
        <taxon>Saccharomycotina</taxon>
        <taxon>Saccharomycetes</taxon>
        <taxon>Ascoideaceae</taxon>
        <taxon>Ascoidea</taxon>
    </lineage>
</organism>
<feature type="domain" description="Aminopeptidase P N-terminal" evidence="6">
    <location>
        <begin position="12"/>
        <end position="147"/>
    </location>
</feature>
<accession>A0A1D2VD16</accession>
<dbReference type="CDD" id="cd01087">
    <property type="entry name" value="Prolidase"/>
    <property type="match status" value="1"/>
</dbReference>
<dbReference type="InterPro" id="IPR036005">
    <property type="entry name" value="Creatinase/aminopeptidase-like"/>
</dbReference>
<dbReference type="PANTHER" id="PTHR43226:SF1">
    <property type="entry name" value="XAA-PRO DIPEPTIDASE"/>
    <property type="match status" value="1"/>
</dbReference>
<dbReference type="GeneID" id="30968787"/>
<dbReference type="InParanoid" id="A0A1D2VD16"/>
<comment type="cofactor">
    <cofactor evidence="1">
        <name>Mn(2+)</name>
        <dbReference type="ChEBI" id="CHEBI:29035"/>
    </cofactor>
</comment>
<dbReference type="GO" id="GO:0030145">
    <property type="term" value="F:manganese ion binding"/>
    <property type="evidence" value="ECO:0007669"/>
    <property type="project" value="InterPro"/>
</dbReference>
<keyword evidence="4" id="KW-0378">Hydrolase</keyword>
<evidence type="ECO:0000256" key="4">
    <source>
        <dbReference type="ARBA" id="ARBA00022801"/>
    </source>
</evidence>
<keyword evidence="3" id="KW-0479">Metal-binding</keyword>
<keyword evidence="8" id="KW-1185">Reference proteome</keyword>
<evidence type="ECO:0000256" key="3">
    <source>
        <dbReference type="ARBA" id="ARBA00022723"/>
    </source>
</evidence>
<dbReference type="STRING" id="1344418.A0A1D2VD16"/>
<dbReference type="AlphaFoldDB" id="A0A1D2VD16"/>
<evidence type="ECO:0000259" key="6">
    <source>
        <dbReference type="SMART" id="SM01011"/>
    </source>
</evidence>
<dbReference type="EMBL" id="KV454486">
    <property type="protein sequence ID" value="ODV59393.1"/>
    <property type="molecule type" value="Genomic_DNA"/>
</dbReference>
<dbReference type="FunFam" id="3.90.230.10:FF:000002">
    <property type="entry name" value="Xaa-Pro aminopeptidase 3"/>
    <property type="match status" value="1"/>
</dbReference>
<evidence type="ECO:0000256" key="1">
    <source>
        <dbReference type="ARBA" id="ARBA00001936"/>
    </source>
</evidence>
<dbReference type="Pfam" id="PF00557">
    <property type="entry name" value="Peptidase_M24"/>
    <property type="match status" value="1"/>
</dbReference>
<protein>
    <recommendedName>
        <fullName evidence="6">Aminopeptidase P N-terminal domain-containing protein</fullName>
    </recommendedName>
</protein>
<sequence length="475" mass="54498">MSSPEELTYRKYPAKLHCENVKKNLLSKTSLDPSTIVIFLSGEGSKLYPHSDQEQVFRQDRDFFYLSGCNIPNSHLIYDVQSSKLSLFLPNIDNDDVMWSGMPLLPEQALQKFDVDDVHYTNKLYDYFHNLNKNHKIAITNYRSEWNNPYKYFFLKQSDDDLNYALSESRLIKDDYEISLMKIAAKITDNSHLAVMSALPIEKNETHIHAEFIYHSIRQGSKFQAYDPICCSGPNCGTLHYIKNDDTLSNKNSVLIDAGAEWQNYAADVTRCFPINGIWSKEHRQIYDIVLKMQKTVLKQIKPGVLWDDLHLLAHRVLIDSFLKLGIFKKKFSSQEIFDSNASVCFFPHGLGHLLGLSTHDVGGNPNYQDPDPKLRYLRLRRKLLAGMVVTDEPGIYFSPFLIDNALKDEKIAQKIDQSVLENYYYIGGVRIEDDILVTENGHENLTGITSDPDEISKIVTDGINKGRDHFHCIV</sequence>
<dbReference type="GO" id="GO:0070006">
    <property type="term" value="F:metalloaminopeptidase activity"/>
    <property type="evidence" value="ECO:0007669"/>
    <property type="project" value="InterPro"/>
</dbReference>
<dbReference type="GO" id="GO:0006508">
    <property type="term" value="P:proteolysis"/>
    <property type="evidence" value="ECO:0007669"/>
    <property type="project" value="TreeGrafter"/>
</dbReference>
<dbReference type="Pfam" id="PF05195">
    <property type="entry name" value="AMP_N"/>
    <property type="match status" value="1"/>
</dbReference>
<dbReference type="InterPro" id="IPR007865">
    <property type="entry name" value="Aminopep_P_N"/>
</dbReference>
<dbReference type="PANTHER" id="PTHR43226">
    <property type="entry name" value="XAA-PRO AMINOPEPTIDASE 3"/>
    <property type="match status" value="1"/>
</dbReference>
<dbReference type="Proteomes" id="UP000095038">
    <property type="component" value="Unassembled WGS sequence"/>
</dbReference>
<evidence type="ECO:0000313" key="7">
    <source>
        <dbReference type="EMBL" id="ODV59393.1"/>
    </source>
</evidence>
<gene>
    <name evidence="7" type="ORF">ASCRUDRAFT_9453</name>
</gene>
<evidence type="ECO:0000313" key="8">
    <source>
        <dbReference type="Proteomes" id="UP000095038"/>
    </source>
</evidence>
<dbReference type="Gene3D" id="3.40.350.10">
    <property type="entry name" value="Creatinase/prolidase N-terminal domain"/>
    <property type="match status" value="1"/>
</dbReference>
<name>A0A1D2VD16_9ASCO</name>
<dbReference type="SUPFAM" id="SSF53092">
    <property type="entry name" value="Creatinase/prolidase N-terminal domain"/>
    <property type="match status" value="1"/>
</dbReference>
<dbReference type="SMART" id="SM01011">
    <property type="entry name" value="AMP_N"/>
    <property type="match status" value="1"/>
</dbReference>
<proteinExistence type="inferred from homology"/>
<dbReference type="InterPro" id="IPR029149">
    <property type="entry name" value="Creatin/AminoP/Spt16_N"/>
</dbReference>
<dbReference type="OrthoDB" id="10261878at2759"/>
<comment type="similarity">
    <text evidence="2">Belongs to the peptidase M24B family.</text>
</comment>
<evidence type="ECO:0000256" key="2">
    <source>
        <dbReference type="ARBA" id="ARBA00008766"/>
    </source>
</evidence>
<dbReference type="InterPro" id="IPR052433">
    <property type="entry name" value="X-Pro_dipept-like"/>
</dbReference>
<dbReference type="InterPro" id="IPR000994">
    <property type="entry name" value="Pept_M24"/>
</dbReference>
<evidence type="ECO:0000256" key="5">
    <source>
        <dbReference type="ARBA" id="ARBA00023211"/>
    </source>
</evidence>